<evidence type="ECO:0000313" key="10">
    <source>
        <dbReference type="Proteomes" id="UP001107558"/>
    </source>
</evidence>
<feature type="domain" description="TIR" evidence="8">
    <location>
        <begin position="1088"/>
        <end position="1223"/>
    </location>
</feature>
<feature type="transmembrane region" description="Helical" evidence="6">
    <location>
        <begin position="1029"/>
        <end position="1053"/>
    </location>
</feature>
<keyword evidence="4" id="KW-0677">Repeat</keyword>
<keyword evidence="2" id="KW-0433">Leucine-rich repeat</keyword>
<dbReference type="InterPro" id="IPR000157">
    <property type="entry name" value="TIR_dom"/>
</dbReference>
<dbReference type="PANTHER" id="PTHR24373:SF385">
    <property type="entry name" value="GH01279P-RELATED"/>
    <property type="match status" value="1"/>
</dbReference>
<feature type="chain" id="PRO_5039901218" description="TIR domain-containing protein" evidence="7">
    <location>
        <begin position="27"/>
        <end position="1493"/>
    </location>
</feature>
<evidence type="ECO:0000256" key="5">
    <source>
        <dbReference type="SAM" id="MobiDB-lite"/>
    </source>
</evidence>
<evidence type="ECO:0000313" key="9">
    <source>
        <dbReference type="EMBL" id="KAG5673229.1"/>
    </source>
</evidence>
<comment type="similarity">
    <text evidence="1">Belongs to the Toll-like receptor family.</text>
</comment>
<dbReference type="InterPro" id="IPR032675">
    <property type="entry name" value="LRR_dom_sf"/>
</dbReference>
<comment type="caution">
    <text evidence="9">The sequence shown here is derived from an EMBL/GenBank/DDBJ whole genome shotgun (WGS) entry which is preliminary data.</text>
</comment>
<dbReference type="GO" id="GO:0007165">
    <property type="term" value="P:signal transduction"/>
    <property type="evidence" value="ECO:0007669"/>
    <property type="project" value="InterPro"/>
</dbReference>
<dbReference type="InterPro" id="IPR035897">
    <property type="entry name" value="Toll_tir_struct_dom_sf"/>
</dbReference>
<dbReference type="SMART" id="SM00364">
    <property type="entry name" value="LRR_BAC"/>
    <property type="match status" value="8"/>
</dbReference>
<dbReference type="FunFam" id="3.80.10.10:FF:001164">
    <property type="entry name" value="GH01279p"/>
    <property type="match status" value="1"/>
</dbReference>
<feature type="compositionally biased region" description="Polar residues" evidence="5">
    <location>
        <begin position="1350"/>
        <end position="1362"/>
    </location>
</feature>
<gene>
    <name evidence="9" type="ORF">PVAND_003293</name>
</gene>
<keyword evidence="10" id="KW-1185">Reference proteome</keyword>
<reference evidence="9" key="1">
    <citation type="submission" date="2021-03" db="EMBL/GenBank/DDBJ databases">
        <title>Chromosome level genome of the anhydrobiotic midge Polypedilum vanderplanki.</title>
        <authorList>
            <person name="Yoshida Y."/>
            <person name="Kikawada T."/>
            <person name="Gusev O."/>
        </authorList>
    </citation>
    <scope>NUCLEOTIDE SEQUENCE</scope>
    <source>
        <strain evidence="9">NIAS01</strain>
        <tissue evidence="9">Whole body or cell culture</tissue>
    </source>
</reference>
<dbReference type="SMART" id="SM00369">
    <property type="entry name" value="LRR_TYP"/>
    <property type="match status" value="22"/>
</dbReference>
<dbReference type="InterPro" id="IPR001611">
    <property type="entry name" value="Leu-rich_rpt"/>
</dbReference>
<dbReference type="FunFam" id="3.80.10.10:FF:000198">
    <property type="entry name" value="Blast:Protein toll"/>
    <property type="match status" value="1"/>
</dbReference>
<keyword evidence="6" id="KW-0472">Membrane</keyword>
<evidence type="ECO:0000256" key="3">
    <source>
        <dbReference type="ARBA" id="ARBA00022729"/>
    </source>
</evidence>
<dbReference type="InterPro" id="IPR050328">
    <property type="entry name" value="Dev_Immune_Receptor"/>
</dbReference>
<dbReference type="EMBL" id="JADBJN010000003">
    <property type="protein sequence ID" value="KAG5673229.1"/>
    <property type="molecule type" value="Genomic_DNA"/>
</dbReference>
<keyword evidence="6" id="KW-1133">Transmembrane helix</keyword>
<evidence type="ECO:0000256" key="4">
    <source>
        <dbReference type="ARBA" id="ARBA00022737"/>
    </source>
</evidence>
<keyword evidence="6" id="KW-0812">Transmembrane</keyword>
<dbReference type="PROSITE" id="PS51450">
    <property type="entry name" value="LRR"/>
    <property type="match status" value="6"/>
</dbReference>
<dbReference type="Pfam" id="PF13855">
    <property type="entry name" value="LRR_8"/>
    <property type="match status" value="6"/>
</dbReference>
<protein>
    <recommendedName>
        <fullName evidence="8">TIR domain-containing protein</fullName>
    </recommendedName>
</protein>
<dbReference type="Proteomes" id="UP001107558">
    <property type="component" value="Chromosome 3"/>
</dbReference>
<name>A0A9J6BUL2_POLVA</name>
<feature type="region of interest" description="Disordered" evidence="5">
    <location>
        <begin position="1350"/>
        <end position="1370"/>
    </location>
</feature>
<sequence>MQRRQIIKTMLLIVSTLALLTTLVSSQQHQALQNVIEPVQTFSYEAPDDCKFSLIKNQDISLVCNLRTVNSEYDTTNFSVIPIEHTTSLTILCNNELKTKSRLKPKSFAHLTQLNELALEYCKFTKLQSEYFLGLSGLRNLSIRTQNIHWPSLNLEIDASTFNFLKNLVRLDLSTNNIWSLPDGLFCSLTNLKHLNISENRLQDINELGFRERVDERVDDKRPIPPPTLSSLLTSTLASSSDGKKFSSCAIDLEYLDISYNHFVLLPENGFGILKRLKVLKINNNEISMLADKALGGLRNLQNINLSSNKIVALPSELFKDPSRSIQEIHLKNNSISVLSPGLFGNLEQLQTLDLSVNQLTSSWINRSTFKGLIRLVLLDLSSNKITKLEADMFSDLYSVQILNLRNNLLENIDANTFASMSNLHKLLLSHNKIKYLDAYSLNGLSVLALLSLDNNILTGVHPEAFRNCSSLDVLNLNGNELTKVPLALKDMRLLRTLDLGENLITTLDEPGFRGLNKVYGLRLIGNQIENISRSTFRELPELQILNLAKNQITFIERGTFEASPSIEAIRLDGNFLTQVEGLFNNMPNLVWLNVSDNNLTYFDFSHIPNDLKWLDVHKNNLTELTNIHGLDDQLRLQTLDASFNKLERVTASSIPNAIELLFLNDNLIHEIEPHTFLHKPNLTRVDLYANRITGLDQKALRLTPYPLERMLPEFYIGGNPFVCDCNIEWLKTINDQNLRSYPRVMDIDTIYCKLLYNRDKSYIPLLEAQPHHFLCGYTHHCFSICDCCGRIPCDCELKCPNNCTCFHDLAWKTNIVECSASAYRDVPKKMPNDVSELYLDGTNLIDLNDNSFAGKKNLVIFYGNNSNIQIIHNGTFMHLHKLAILHLGSNKLQRLAGHEFNGLENLRELYLQHNKLTFIDTRTFQELKKLQVIRLDDNKLVTFEIWQLTYNPYLVEIALADNLWSCDCHYLNKLQIYLQSNTEKIVDLNRMACVYNNYTNVLKEKNGTICTLKDGISSIVYSKQIEDLLPFLLMATCAFVGAFGLIMGIFCYRHELKAFIHQNCAQLFICCGYKSTEFFNDYNDKDRLYDAYLIYSIQDDNFVSQGLTNVLENDIGYRLCLHYRDFNLNMSNYIADTICEAIDNSKRAVLVLSKNFLYNEWGRFEFKGAVHEVLKRRRKLIIVLYGDIPQKDLDADMRLYLKTNLCIEWDDKKFWQKLRLALPSQTSGKHVGNKLRSNTNVYAAAPIYEGVHQMPIGAPQYPMRGHDYNTITPVNRASTLRRPVGPASTIRLDNYGQPKVCDNYEQINNCKFNTMQNNMNNNRRVHEYAVPICTPGGQQVVDGKRMLGSNSDNNNFETKYTSSASSLSNDSSEFCTRSLSSPSNGHHCAEDYSNDNINTDDVFYKGKESNNLNCKTMPSSYYCGNSKAAGNNNNTMHHHHSSSQQQQTAPKMFVNTVKSDMLNIVDENNMKNTTSVTIDKKRRLPQSDMMWA</sequence>
<accession>A0A9J6BUL2</accession>
<evidence type="ECO:0000256" key="7">
    <source>
        <dbReference type="SAM" id="SignalP"/>
    </source>
</evidence>
<dbReference type="SMART" id="SM00365">
    <property type="entry name" value="LRR_SD22"/>
    <property type="match status" value="11"/>
</dbReference>
<dbReference type="Gene3D" id="3.80.10.10">
    <property type="entry name" value="Ribonuclease Inhibitor"/>
    <property type="match status" value="6"/>
</dbReference>
<dbReference type="PANTHER" id="PTHR24373">
    <property type="entry name" value="SLIT RELATED LEUCINE-RICH REPEAT NEURONAL PROTEIN"/>
    <property type="match status" value="1"/>
</dbReference>
<dbReference type="InterPro" id="IPR003591">
    <property type="entry name" value="Leu-rich_rpt_typical-subtyp"/>
</dbReference>
<evidence type="ECO:0000256" key="1">
    <source>
        <dbReference type="ARBA" id="ARBA00009634"/>
    </source>
</evidence>
<dbReference type="Gene3D" id="3.40.50.10140">
    <property type="entry name" value="Toll/interleukin-1 receptor homology (TIR) domain"/>
    <property type="match status" value="1"/>
</dbReference>
<evidence type="ECO:0000259" key="8">
    <source>
        <dbReference type="PROSITE" id="PS50104"/>
    </source>
</evidence>
<keyword evidence="3 7" id="KW-0732">Signal</keyword>
<evidence type="ECO:0000256" key="2">
    <source>
        <dbReference type="ARBA" id="ARBA00022614"/>
    </source>
</evidence>
<dbReference type="SUPFAM" id="SSF52200">
    <property type="entry name" value="Toll/Interleukin receptor TIR domain"/>
    <property type="match status" value="1"/>
</dbReference>
<dbReference type="OrthoDB" id="2015831at2759"/>
<dbReference type="FunFam" id="3.40.50.10140:FF:000021">
    <property type="entry name" value="Toll receptor 13"/>
    <property type="match status" value="1"/>
</dbReference>
<dbReference type="SMART" id="SM00255">
    <property type="entry name" value="TIR"/>
    <property type="match status" value="1"/>
</dbReference>
<organism evidence="9 10">
    <name type="scientific">Polypedilum vanderplanki</name>
    <name type="common">Sleeping chironomid midge</name>
    <dbReference type="NCBI Taxonomy" id="319348"/>
    <lineage>
        <taxon>Eukaryota</taxon>
        <taxon>Metazoa</taxon>
        <taxon>Ecdysozoa</taxon>
        <taxon>Arthropoda</taxon>
        <taxon>Hexapoda</taxon>
        <taxon>Insecta</taxon>
        <taxon>Pterygota</taxon>
        <taxon>Neoptera</taxon>
        <taxon>Endopterygota</taxon>
        <taxon>Diptera</taxon>
        <taxon>Nematocera</taxon>
        <taxon>Chironomoidea</taxon>
        <taxon>Chironomidae</taxon>
        <taxon>Chironominae</taxon>
        <taxon>Polypedilum</taxon>
        <taxon>Polypedilum</taxon>
    </lineage>
</organism>
<evidence type="ECO:0000256" key="6">
    <source>
        <dbReference type="SAM" id="Phobius"/>
    </source>
</evidence>
<dbReference type="PROSITE" id="PS50104">
    <property type="entry name" value="TIR"/>
    <property type="match status" value="1"/>
</dbReference>
<proteinExistence type="inferred from homology"/>
<feature type="signal peptide" evidence="7">
    <location>
        <begin position="1"/>
        <end position="26"/>
    </location>
</feature>
<dbReference type="SUPFAM" id="SSF52058">
    <property type="entry name" value="L domain-like"/>
    <property type="match status" value="3"/>
</dbReference>
<dbReference type="Pfam" id="PF01582">
    <property type="entry name" value="TIR"/>
    <property type="match status" value="1"/>
</dbReference>